<dbReference type="PROSITE" id="PS50011">
    <property type="entry name" value="PROTEIN_KINASE_DOM"/>
    <property type="match status" value="1"/>
</dbReference>
<evidence type="ECO:0000313" key="19">
    <source>
        <dbReference type="Proteomes" id="UP001605036"/>
    </source>
</evidence>
<dbReference type="SUPFAM" id="SSF52058">
    <property type="entry name" value="L domain-like"/>
    <property type="match status" value="1"/>
</dbReference>
<dbReference type="GO" id="GO:0016020">
    <property type="term" value="C:membrane"/>
    <property type="evidence" value="ECO:0007669"/>
    <property type="project" value="UniProtKB-SubCell"/>
</dbReference>
<dbReference type="Gene3D" id="3.30.200.20">
    <property type="entry name" value="Phosphorylase Kinase, domain 1"/>
    <property type="match status" value="1"/>
</dbReference>
<evidence type="ECO:0000256" key="16">
    <source>
        <dbReference type="SAM" id="Phobius"/>
    </source>
</evidence>
<keyword evidence="3" id="KW-0723">Serine/threonine-protein kinase</keyword>
<evidence type="ECO:0000256" key="4">
    <source>
        <dbReference type="ARBA" id="ARBA00022614"/>
    </source>
</evidence>
<feature type="transmembrane region" description="Helical" evidence="16">
    <location>
        <begin position="825"/>
        <end position="847"/>
    </location>
</feature>
<dbReference type="PANTHER" id="PTHR45631:SF68">
    <property type="entry name" value="REPEAT FAMILY PROTEIN, PUTATIVE, EXPRESSED-RELATED"/>
    <property type="match status" value="1"/>
</dbReference>
<dbReference type="FunFam" id="3.30.200.20:FF:000162">
    <property type="entry name" value="Adenine nucleotide alpha hydrolase-like domain kinase"/>
    <property type="match status" value="1"/>
</dbReference>
<evidence type="ECO:0000256" key="6">
    <source>
        <dbReference type="ARBA" id="ARBA00022692"/>
    </source>
</evidence>
<comment type="catalytic activity">
    <reaction evidence="14">
        <text>L-seryl-[protein] + ATP = O-phospho-L-seryl-[protein] + ADP + H(+)</text>
        <dbReference type="Rhea" id="RHEA:17989"/>
        <dbReference type="Rhea" id="RHEA-COMP:9863"/>
        <dbReference type="Rhea" id="RHEA-COMP:11604"/>
        <dbReference type="ChEBI" id="CHEBI:15378"/>
        <dbReference type="ChEBI" id="CHEBI:29999"/>
        <dbReference type="ChEBI" id="CHEBI:30616"/>
        <dbReference type="ChEBI" id="CHEBI:83421"/>
        <dbReference type="ChEBI" id="CHEBI:456216"/>
        <dbReference type="EC" id="2.7.11.1"/>
    </reaction>
</comment>
<dbReference type="Gene3D" id="3.80.10.10">
    <property type="entry name" value="Ribonuclease Inhibitor"/>
    <property type="match status" value="2"/>
</dbReference>
<keyword evidence="7" id="KW-0677">Repeat</keyword>
<dbReference type="InterPro" id="IPR008271">
    <property type="entry name" value="Ser/Thr_kinase_AS"/>
</dbReference>
<dbReference type="InterPro" id="IPR011009">
    <property type="entry name" value="Kinase-like_dom_sf"/>
</dbReference>
<dbReference type="InterPro" id="IPR032675">
    <property type="entry name" value="LRR_dom_sf"/>
</dbReference>
<reference evidence="18 19" key="1">
    <citation type="submission" date="2024-09" db="EMBL/GenBank/DDBJ databases">
        <title>Chromosome-scale assembly of Riccia fluitans.</title>
        <authorList>
            <person name="Paukszto L."/>
            <person name="Sawicki J."/>
            <person name="Karawczyk K."/>
            <person name="Piernik-Szablinska J."/>
            <person name="Szczecinska M."/>
            <person name="Mazdziarz M."/>
        </authorList>
    </citation>
    <scope>NUCLEOTIDE SEQUENCE [LARGE SCALE GENOMIC DNA]</scope>
    <source>
        <strain evidence="18">Rf_01</strain>
        <tissue evidence="18">Aerial parts of the thallus</tissue>
    </source>
</reference>
<feature type="domain" description="Protein kinase" evidence="17">
    <location>
        <begin position="886"/>
        <end position="1142"/>
    </location>
</feature>
<dbReference type="Pfam" id="PF12819">
    <property type="entry name" value="Malectin_like"/>
    <property type="match status" value="1"/>
</dbReference>
<keyword evidence="9" id="KW-0418">Kinase</keyword>
<proteinExistence type="predicted"/>
<dbReference type="EMBL" id="JBHFFA010000001">
    <property type="protein sequence ID" value="KAL2652612.1"/>
    <property type="molecule type" value="Genomic_DNA"/>
</dbReference>
<feature type="binding site" evidence="15">
    <location>
        <position position="914"/>
    </location>
    <ligand>
        <name>ATP</name>
        <dbReference type="ChEBI" id="CHEBI:30616"/>
    </ligand>
</feature>
<evidence type="ECO:0000256" key="13">
    <source>
        <dbReference type="ARBA" id="ARBA00047899"/>
    </source>
</evidence>
<name>A0ABD1ZNJ7_9MARC</name>
<keyword evidence="6 16" id="KW-0812">Transmembrane</keyword>
<dbReference type="Gene3D" id="1.10.510.10">
    <property type="entry name" value="Transferase(Phosphotransferase) domain 1"/>
    <property type="match status" value="1"/>
</dbReference>
<evidence type="ECO:0000256" key="7">
    <source>
        <dbReference type="ARBA" id="ARBA00022737"/>
    </source>
</evidence>
<evidence type="ECO:0000256" key="11">
    <source>
        <dbReference type="ARBA" id="ARBA00022989"/>
    </source>
</evidence>
<keyword evidence="10 15" id="KW-0067">ATP-binding</keyword>
<evidence type="ECO:0000256" key="9">
    <source>
        <dbReference type="ARBA" id="ARBA00022777"/>
    </source>
</evidence>
<dbReference type="GO" id="GO:0004674">
    <property type="term" value="F:protein serine/threonine kinase activity"/>
    <property type="evidence" value="ECO:0007669"/>
    <property type="project" value="UniProtKB-KW"/>
</dbReference>
<evidence type="ECO:0000259" key="17">
    <source>
        <dbReference type="PROSITE" id="PS50011"/>
    </source>
</evidence>
<dbReference type="SMART" id="SM00220">
    <property type="entry name" value="S_TKc"/>
    <property type="match status" value="1"/>
</dbReference>
<organism evidence="18 19">
    <name type="scientific">Riccia fluitans</name>
    <dbReference type="NCBI Taxonomy" id="41844"/>
    <lineage>
        <taxon>Eukaryota</taxon>
        <taxon>Viridiplantae</taxon>
        <taxon>Streptophyta</taxon>
        <taxon>Embryophyta</taxon>
        <taxon>Marchantiophyta</taxon>
        <taxon>Marchantiopsida</taxon>
        <taxon>Marchantiidae</taxon>
        <taxon>Marchantiales</taxon>
        <taxon>Ricciaceae</taxon>
        <taxon>Riccia</taxon>
    </lineage>
</organism>
<dbReference type="Pfam" id="PF00069">
    <property type="entry name" value="Pkinase"/>
    <property type="match status" value="1"/>
</dbReference>
<evidence type="ECO:0000256" key="2">
    <source>
        <dbReference type="ARBA" id="ARBA00012513"/>
    </source>
</evidence>
<dbReference type="Pfam" id="PF00560">
    <property type="entry name" value="LRR_1"/>
    <property type="match status" value="1"/>
</dbReference>
<dbReference type="InterPro" id="IPR001611">
    <property type="entry name" value="Leu-rich_rpt"/>
</dbReference>
<comment type="caution">
    <text evidence="18">The sequence shown here is derived from an EMBL/GenBank/DDBJ whole genome shotgun (WGS) entry which is preliminary data.</text>
</comment>
<dbReference type="FunFam" id="1.10.510.10:FF:001023">
    <property type="entry name" value="Os07g0541700 protein"/>
    <property type="match status" value="1"/>
</dbReference>
<dbReference type="AlphaFoldDB" id="A0ABD1ZNJ7"/>
<protein>
    <recommendedName>
        <fullName evidence="2">non-specific serine/threonine protein kinase</fullName>
        <ecNumber evidence="2">2.7.11.1</ecNumber>
    </recommendedName>
</protein>
<dbReference type="PANTHER" id="PTHR45631">
    <property type="entry name" value="OS07G0107800 PROTEIN-RELATED"/>
    <property type="match status" value="1"/>
</dbReference>
<dbReference type="SUPFAM" id="SSF56112">
    <property type="entry name" value="Protein kinase-like (PK-like)"/>
    <property type="match status" value="1"/>
</dbReference>
<keyword evidence="12 16" id="KW-0472">Membrane</keyword>
<keyword evidence="5" id="KW-0808">Transferase</keyword>
<evidence type="ECO:0000313" key="18">
    <source>
        <dbReference type="EMBL" id="KAL2652612.1"/>
    </source>
</evidence>
<dbReference type="GO" id="GO:0005524">
    <property type="term" value="F:ATP binding"/>
    <property type="evidence" value="ECO:0007669"/>
    <property type="project" value="UniProtKB-UniRule"/>
</dbReference>
<dbReference type="EC" id="2.7.11.1" evidence="2"/>
<evidence type="ECO:0000256" key="15">
    <source>
        <dbReference type="PROSITE-ProRule" id="PRU10141"/>
    </source>
</evidence>
<evidence type="ECO:0000256" key="10">
    <source>
        <dbReference type="ARBA" id="ARBA00022840"/>
    </source>
</evidence>
<keyword evidence="8 15" id="KW-0547">Nucleotide-binding</keyword>
<dbReference type="InterPro" id="IPR000719">
    <property type="entry name" value="Prot_kinase_dom"/>
</dbReference>
<dbReference type="PROSITE" id="PS00108">
    <property type="entry name" value="PROTEIN_KINASE_ST"/>
    <property type="match status" value="1"/>
</dbReference>
<gene>
    <name evidence="18" type="ORF">R1flu_020740</name>
</gene>
<comment type="catalytic activity">
    <reaction evidence="13">
        <text>L-threonyl-[protein] + ATP = O-phospho-L-threonyl-[protein] + ADP + H(+)</text>
        <dbReference type="Rhea" id="RHEA:46608"/>
        <dbReference type="Rhea" id="RHEA-COMP:11060"/>
        <dbReference type="Rhea" id="RHEA-COMP:11605"/>
        <dbReference type="ChEBI" id="CHEBI:15378"/>
        <dbReference type="ChEBI" id="CHEBI:30013"/>
        <dbReference type="ChEBI" id="CHEBI:30616"/>
        <dbReference type="ChEBI" id="CHEBI:61977"/>
        <dbReference type="ChEBI" id="CHEBI:456216"/>
        <dbReference type="EC" id="2.7.11.1"/>
    </reaction>
</comment>
<dbReference type="PROSITE" id="PS00107">
    <property type="entry name" value="PROTEIN_KINASE_ATP"/>
    <property type="match status" value="1"/>
</dbReference>
<dbReference type="Proteomes" id="UP001605036">
    <property type="component" value="Unassembled WGS sequence"/>
</dbReference>
<comment type="subcellular location">
    <subcellularLocation>
        <location evidence="1">Membrane</location>
        <topology evidence="1">Single-pass membrane protein</topology>
    </subcellularLocation>
</comment>
<keyword evidence="11 16" id="KW-1133">Transmembrane helix</keyword>
<evidence type="ECO:0000256" key="5">
    <source>
        <dbReference type="ARBA" id="ARBA00022679"/>
    </source>
</evidence>
<sequence>MVDKITQGGSSTAPAVPCSMEIRTPKRRSSARGFELEYSSLIINVRTLLSVFIVLMLLVRTVLSKQPTGFISIDCGGRGGRDPITGLDWVTDEGFLDSARQIIDEGFAISATVNLDDKNATSLDLDNAQQLQTAMVFVPVAIVSWYPGASLGRNRSFSRSKYCYVLNVTYNENNPGSSDYLVRAMFPSKNLTAFTGQELNKFGTRFYLTVDSTFVATIELDPVKPQTIELKVTPIDVSMYICLVPLEDRSSMPAISSLELRPLPVELYNSTDSCDPNSGSDPTSQTTYFMTISRLNFGGNFSLPALRYPIDKYDRLWYPAQIPQEKLGDIILRRAVNTVAPLASNLQPPPEVLLTAWEGRNMSSEITFSFQIGRARLYRRLRNFVSTLLFLDINPGLSGSFREVIISNLETNFKTNKTSAGGVNVSTVIHKDRVSELHTNKLTLSNHLSTFSIKPFGNSTDPAMVNAVELYGAFTALTQRTENTNAATMKEFLKSLQHNLDTTGDACLPVPWRWLVCSVEVPPRITQINISGAGVSGEITADIGSLNRLTVLDLSNNLFRGSLPQSLVDLVTLRTLRIEGTNLTGDLPPFKEKSLVNLETLSLRSNGFSGTLFTLVKAMDSTVSSVDLSHNNYQGSVPADIRRLTSLASLDLSFNDLSGNLPVELFELPELTDLSLQNNGFTGIVADEIWSPDSKLKTVLLGSNSFTVLNLTTWSHSVLETKRLDENQPKVSLIGNNIRTIILPAQDVIDRLRQPAPGPMKNITDEIAQSQARSGFILLGEDSPWCRSFEKTSATLVQRYLCRSAEYQDFWKPTSDGSSATKRTLIIVGIISGVLLLVMICALGIVLRRMWTRTRDLRQIQEALAKDDVRPPFFKYEELKTASKDFSKENELGRGAFGAVYKALLADGTTVAVKRLFSTEQNIADFLKEVVLITGIKHRHLIQLKGCCVRDKNRLLVYEYAENKNLAVALWGKNKILDLTWPQRFKICLGIARGLCYLHEELQPTIIHRDIKPQNILLDKDWNAKIADFGLARPATEDETIFATSVGGTLGYFSPEYATLGILSEKLDVYSYGVLVLEIVTGRRSIDLSLPEDEIYLKNWAFILYKGDRIEEIPEKGLMETGPRDEIISVRSYEQIKQRIKQ</sequence>
<evidence type="ECO:0000256" key="1">
    <source>
        <dbReference type="ARBA" id="ARBA00004167"/>
    </source>
</evidence>
<keyword evidence="4" id="KW-0433">Leucine-rich repeat</keyword>
<evidence type="ECO:0000256" key="8">
    <source>
        <dbReference type="ARBA" id="ARBA00022741"/>
    </source>
</evidence>
<dbReference type="InterPro" id="IPR024788">
    <property type="entry name" value="Malectin-like_Carb-bd_dom"/>
</dbReference>
<accession>A0ABD1ZNJ7</accession>
<evidence type="ECO:0000256" key="12">
    <source>
        <dbReference type="ARBA" id="ARBA00023136"/>
    </source>
</evidence>
<feature type="transmembrane region" description="Helical" evidence="16">
    <location>
        <begin position="36"/>
        <end position="59"/>
    </location>
</feature>
<keyword evidence="19" id="KW-1185">Reference proteome</keyword>
<dbReference type="InterPro" id="IPR017441">
    <property type="entry name" value="Protein_kinase_ATP_BS"/>
</dbReference>
<evidence type="ECO:0000256" key="14">
    <source>
        <dbReference type="ARBA" id="ARBA00048679"/>
    </source>
</evidence>
<evidence type="ECO:0000256" key="3">
    <source>
        <dbReference type="ARBA" id="ARBA00022527"/>
    </source>
</evidence>